<dbReference type="Proteomes" id="UP000314011">
    <property type="component" value="Unassembled WGS sequence"/>
</dbReference>
<dbReference type="RefSeq" id="WP_140192498.1">
    <property type="nucleotide sequence ID" value="NZ_CP065915.1"/>
</dbReference>
<keyword evidence="2" id="KW-1185">Reference proteome</keyword>
<sequence length="125" mass="13424">MTPIDLELQKLENLANRMDAAFRIPGTGIRVGADSIIGLVPGIGDGLALAPAGWIMWKARELGAPSHLLTRMGANVAIDAVIGSIPLIGDLFDVGWKANLRNVKLLREHMERKMQTASPVMDEAA</sequence>
<dbReference type="PANTHER" id="PTHR35519">
    <property type="entry name" value="MEMBRANE PROTEINS"/>
    <property type="match status" value="1"/>
</dbReference>
<organism evidence="1 2">
    <name type="scientific">Pelagovum pacificum</name>
    <dbReference type="NCBI Taxonomy" id="2588711"/>
    <lineage>
        <taxon>Bacteria</taxon>
        <taxon>Pseudomonadati</taxon>
        <taxon>Pseudomonadota</taxon>
        <taxon>Alphaproteobacteria</taxon>
        <taxon>Rhodobacterales</taxon>
        <taxon>Paracoccaceae</taxon>
        <taxon>Pelagovum</taxon>
    </lineage>
</organism>
<dbReference type="EMBL" id="VFFF01000001">
    <property type="protein sequence ID" value="TNY31817.1"/>
    <property type="molecule type" value="Genomic_DNA"/>
</dbReference>
<reference evidence="1 2" key="1">
    <citation type="submission" date="2019-06" db="EMBL/GenBank/DDBJ databases">
        <title>Genome of new Rhodobacteraceae sp. SM1903.</title>
        <authorList>
            <person name="Ren X."/>
        </authorList>
    </citation>
    <scope>NUCLEOTIDE SEQUENCE [LARGE SCALE GENOMIC DNA]</scope>
    <source>
        <strain evidence="1 2">SM1903</strain>
    </source>
</reference>
<proteinExistence type="predicted"/>
<name>A0A5C5GCV2_9RHOB</name>
<dbReference type="AlphaFoldDB" id="A0A5C5GCV2"/>
<dbReference type="OrthoDB" id="513552at2"/>
<accession>A0A5C5GCV2</accession>
<comment type="caution">
    <text evidence="1">The sequence shown here is derived from an EMBL/GenBank/DDBJ whole genome shotgun (WGS) entry which is preliminary data.</text>
</comment>
<gene>
    <name evidence="1" type="ORF">FHY64_00490</name>
</gene>
<evidence type="ECO:0000313" key="2">
    <source>
        <dbReference type="Proteomes" id="UP000314011"/>
    </source>
</evidence>
<protein>
    <submittedName>
        <fullName evidence="1">DUF4112 domain-containing protein</fullName>
    </submittedName>
</protein>
<dbReference type="PANTHER" id="PTHR35519:SF2">
    <property type="entry name" value="PH DOMAIN PROTEIN"/>
    <property type="match status" value="1"/>
</dbReference>
<dbReference type="InterPro" id="IPR025187">
    <property type="entry name" value="DUF4112"/>
</dbReference>
<dbReference type="Pfam" id="PF13430">
    <property type="entry name" value="DUF4112"/>
    <property type="match status" value="1"/>
</dbReference>
<evidence type="ECO:0000313" key="1">
    <source>
        <dbReference type="EMBL" id="TNY31817.1"/>
    </source>
</evidence>